<gene>
    <name evidence="1" type="ORF">QFC20_004622</name>
</gene>
<sequence length="480" mass="53237">MIPLTVYFPGDYEGELTGWVGTEAGQVYTVNCIVRRNVRMLSTLSVTSWLRLLSPQSPLDDEPYPDLFVGCYVDGKRVAAKVPSGDGISQEDGQHIVFTGRRISKGKKQKLRFARPSHTDDDVPAPGNLDKLGKVEMIFGRCDRGESRVLGAQEVVVKDWDKSNAELIKMETKKAALISAVTTYGDITPSKSSRVFDSRRDHPDDCGPEGFFKMTLRYGDMQFMEAIGKVPLKIDITPNEPGYEPHNPIDVDHGPAYHKNRTRTYDARDSSVTSQSSQESNSATRIADIQQHISRLEASQNQLRGEKRPHSEVDEEERDLKPDIAGMELMATQLEEAKARDGGFVDIANAVEKQTDMEREDTQQQLPEEEDEKPIVDEILVKPEQETEMEVASQVEGTYDAGRTSQLPPPSPLDEEDQKPDVVDLVALGHQLIDSQRQAVAITDASPSSGATLPPFPMEQILQEAVSAESDSQATPQQED</sequence>
<organism evidence="1 2">
    <name type="scientific">Naganishia adeliensis</name>
    <dbReference type="NCBI Taxonomy" id="92952"/>
    <lineage>
        <taxon>Eukaryota</taxon>
        <taxon>Fungi</taxon>
        <taxon>Dikarya</taxon>
        <taxon>Basidiomycota</taxon>
        <taxon>Agaricomycotina</taxon>
        <taxon>Tremellomycetes</taxon>
        <taxon>Filobasidiales</taxon>
        <taxon>Filobasidiaceae</taxon>
        <taxon>Naganishia</taxon>
    </lineage>
</organism>
<proteinExistence type="predicted"/>
<accession>A0ACC2VXH9</accession>
<comment type="caution">
    <text evidence="1">The sequence shown here is derived from an EMBL/GenBank/DDBJ whole genome shotgun (WGS) entry which is preliminary data.</text>
</comment>
<protein>
    <submittedName>
        <fullName evidence="1">Uncharacterized protein</fullName>
    </submittedName>
</protein>
<reference evidence="1" key="1">
    <citation type="submission" date="2023-04" db="EMBL/GenBank/DDBJ databases">
        <title>Draft Genome sequencing of Naganishia species isolated from polar environments using Oxford Nanopore Technology.</title>
        <authorList>
            <person name="Leo P."/>
            <person name="Venkateswaran K."/>
        </authorList>
    </citation>
    <scope>NUCLEOTIDE SEQUENCE</scope>
    <source>
        <strain evidence="1">MNA-CCFEE 5262</strain>
    </source>
</reference>
<dbReference type="Proteomes" id="UP001230649">
    <property type="component" value="Unassembled WGS sequence"/>
</dbReference>
<evidence type="ECO:0000313" key="2">
    <source>
        <dbReference type="Proteomes" id="UP001230649"/>
    </source>
</evidence>
<dbReference type="EMBL" id="JASBWS010000055">
    <property type="protein sequence ID" value="KAJ9104185.1"/>
    <property type="molecule type" value="Genomic_DNA"/>
</dbReference>
<keyword evidence="2" id="KW-1185">Reference proteome</keyword>
<name>A0ACC2VXH9_9TREE</name>
<evidence type="ECO:0000313" key="1">
    <source>
        <dbReference type="EMBL" id="KAJ9104185.1"/>
    </source>
</evidence>